<evidence type="ECO:0000256" key="4">
    <source>
        <dbReference type="SAM" id="Coils"/>
    </source>
</evidence>
<dbReference type="STRING" id="1089305.SAMN05444148_2470"/>
<dbReference type="InterPro" id="IPR000432">
    <property type="entry name" value="DNA_mismatch_repair_MutS_C"/>
</dbReference>
<keyword evidence="3" id="KW-0238">DNA-binding</keyword>
<dbReference type="GO" id="GO:0140664">
    <property type="term" value="F:ATP-dependent DNA damage sensor activity"/>
    <property type="evidence" value="ECO:0007669"/>
    <property type="project" value="InterPro"/>
</dbReference>
<dbReference type="AlphaFoldDB" id="A0A1M5UGA8"/>
<name>A0A1M5UGA8_9FLAO</name>
<keyword evidence="2" id="KW-0067">ATP-binding</keyword>
<dbReference type="GO" id="GO:0006298">
    <property type="term" value="P:mismatch repair"/>
    <property type="evidence" value="ECO:0007669"/>
    <property type="project" value="InterPro"/>
</dbReference>
<dbReference type="InterPro" id="IPR036187">
    <property type="entry name" value="DNA_mismatch_repair_MutS_sf"/>
</dbReference>
<feature type="region of interest" description="Disordered" evidence="5">
    <location>
        <begin position="667"/>
        <end position="690"/>
    </location>
</feature>
<dbReference type="Proteomes" id="UP000184522">
    <property type="component" value="Unassembled WGS sequence"/>
</dbReference>
<dbReference type="InterPro" id="IPR045076">
    <property type="entry name" value="MutS"/>
</dbReference>
<evidence type="ECO:0000259" key="6">
    <source>
        <dbReference type="SMART" id="SM00533"/>
    </source>
</evidence>
<dbReference type="GO" id="GO:0005524">
    <property type="term" value="F:ATP binding"/>
    <property type="evidence" value="ECO:0007669"/>
    <property type="project" value="UniProtKB-KW"/>
</dbReference>
<evidence type="ECO:0000313" key="9">
    <source>
        <dbReference type="Proteomes" id="UP000184522"/>
    </source>
</evidence>
<keyword evidence="4" id="KW-0175">Coiled coil</keyword>
<dbReference type="PIRSF" id="PIRSF005814">
    <property type="entry name" value="MutS_YshD"/>
    <property type="match status" value="1"/>
</dbReference>
<feature type="domain" description="DNA mismatch repair proteins mutS family" evidence="7">
    <location>
        <begin position="349"/>
        <end position="534"/>
    </location>
</feature>
<evidence type="ECO:0000256" key="1">
    <source>
        <dbReference type="ARBA" id="ARBA00022741"/>
    </source>
</evidence>
<proteinExistence type="predicted"/>
<reference evidence="9" key="1">
    <citation type="submission" date="2016-11" db="EMBL/GenBank/DDBJ databases">
        <authorList>
            <person name="Varghese N."/>
            <person name="Submissions S."/>
        </authorList>
    </citation>
    <scope>NUCLEOTIDE SEQUENCE [LARGE SCALE GENOMIC DNA]</scope>
    <source>
        <strain evidence="9">DSM 25330</strain>
    </source>
</reference>
<dbReference type="PANTHER" id="PTHR48466:SF2">
    <property type="entry name" value="OS10G0509000 PROTEIN"/>
    <property type="match status" value="1"/>
</dbReference>
<evidence type="ECO:0000256" key="2">
    <source>
        <dbReference type="ARBA" id="ARBA00022840"/>
    </source>
</evidence>
<dbReference type="PANTHER" id="PTHR48466">
    <property type="entry name" value="OS10G0509000 PROTEIN-RELATED"/>
    <property type="match status" value="1"/>
</dbReference>
<dbReference type="GO" id="GO:0045910">
    <property type="term" value="P:negative regulation of DNA recombination"/>
    <property type="evidence" value="ECO:0007669"/>
    <property type="project" value="InterPro"/>
</dbReference>
<dbReference type="GO" id="GO:0016887">
    <property type="term" value="F:ATP hydrolysis activity"/>
    <property type="evidence" value="ECO:0007669"/>
    <property type="project" value="InterPro"/>
</dbReference>
<evidence type="ECO:0000256" key="5">
    <source>
        <dbReference type="SAM" id="MobiDB-lite"/>
    </source>
</evidence>
<dbReference type="Gene3D" id="3.40.50.300">
    <property type="entry name" value="P-loop containing nucleotide triphosphate hydrolases"/>
    <property type="match status" value="1"/>
</dbReference>
<keyword evidence="1" id="KW-0547">Nucleotide-binding</keyword>
<dbReference type="InterPro" id="IPR005747">
    <property type="entry name" value="MutS2"/>
</dbReference>
<evidence type="ECO:0000256" key="3">
    <source>
        <dbReference type="ARBA" id="ARBA00023125"/>
    </source>
</evidence>
<evidence type="ECO:0000259" key="7">
    <source>
        <dbReference type="SMART" id="SM00534"/>
    </source>
</evidence>
<dbReference type="SMART" id="SM00533">
    <property type="entry name" value="MUTSd"/>
    <property type="match status" value="1"/>
</dbReference>
<dbReference type="GO" id="GO:0030983">
    <property type="term" value="F:mismatched DNA binding"/>
    <property type="evidence" value="ECO:0007669"/>
    <property type="project" value="InterPro"/>
</dbReference>
<dbReference type="InterPro" id="IPR027417">
    <property type="entry name" value="P-loop_NTPase"/>
</dbReference>
<gene>
    <name evidence="8" type="ORF">SAMN05444148_2470</name>
</gene>
<dbReference type="SUPFAM" id="SSF52540">
    <property type="entry name" value="P-loop containing nucleoside triphosphate hydrolases"/>
    <property type="match status" value="1"/>
</dbReference>
<dbReference type="EMBL" id="FQWS01000002">
    <property type="protein sequence ID" value="SHH61856.1"/>
    <property type="molecule type" value="Genomic_DNA"/>
</dbReference>
<feature type="coiled-coil region" evidence="4">
    <location>
        <begin position="537"/>
        <end position="599"/>
    </location>
</feature>
<organism evidence="8 9">
    <name type="scientific">Winogradskyella jejuensis</name>
    <dbReference type="NCBI Taxonomy" id="1089305"/>
    <lineage>
        <taxon>Bacteria</taxon>
        <taxon>Pseudomonadati</taxon>
        <taxon>Bacteroidota</taxon>
        <taxon>Flavobacteriia</taxon>
        <taxon>Flavobacteriales</taxon>
        <taxon>Flavobacteriaceae</taxon>
        <taxon>Winogradskyella</taxon>
    </lineage>
</organism>
<dbReference type="InterPro" id="IPR007696">
    <property type="entry name" value="DNA_mismatch_repair_MutS_core"/>
</dbReference>
<sequence length="736" mass="84333">MYSELGKAILKKERIINIHQKTLDDLEFGTVQSQLSEHCVTNLGKEAALQIQPFSDAELLKQELAYTNEYLSSFDNDNCIPNHGFESLTKEIKLLNIENTYLEVPSLQKLVSTSLTVNSILKFLEKFKEYYENLHQLSQPIEHTTAIIEQVDAVVDRFGDIKDNASPALSVLRKSIASLRTKINTSFASALSKYHSLDYLDDIRESVVENKRVLAVKSMYRRKVKGAIMGGSKTGSIVYIEPETTLQYSRELNNLLYEEKEEVIKILKELTNYIRLFLSLLNQYQDFLIKIDVISAKAKYARSMNAILPEISEERNMYLRDAYHPLLYLTNTEKGEKTFPQTISLEDDARIIVISGPNAGGKSITLKTVGLLQVMLQSGLLVPVHERSKMCLFDRILSDIGDNQSIENHLSTYSYRLKQMNYFLKKCNKNTLFLIDEFGTGSDPELGGSLAETFLEVFYDRKAFGIITTHYSNLKLLANELPYMRNANMLFNERTLEPIYKLVIGQAGSSFTFEVAQKNGIPYSLINKAKKKIERGKVRFDATIAKLQKQRSRLEKTEQSLKANEKKTQTEAEKLEEINQKIQKKLESYQELYDSNQRLIYLGQKVNDLAEKFQNNNRKRELMGELFKLVQIENSKRKKVSAKQKRAEKAKEAQIKKEAEKKVEVIRKKKKEEKQKEKEKPTPPKPVLKVGDRVRMHDGRAVGSIDTIEKNKATVNYGLFTTNVSMDLLELVEASK</sequence>
<accession>A0A1M5UGA8</accession>
<protein>
    <submittedName>
        <fullName evidence="8">DNA mismatch repair protein MutS2</fullName>
    </submittedName>
</protein>
<dbReference type="Pfam" id="PF00488">
    <property type="entry name" value="MutS_V"/>
    <property type="match status" value="1"/>
</dbReference>
<dbReference type="NCBIfam" id="TIGR01069">
    <property type="entry name" value="mutS2"/>
    <property type="match status" value="1"/>
</dbReference>
<keyword evidence="9" id="KW-1185">Reference proteome</keyword>
<evidence type="ECO:0000313" key="8">
    <source>
        <dbReference type="EMBL" id="SHH61856.1"/>
    </source>
</evidence>
<dbReference type="SMART" id="SM00534">
    <property type="entry name" value="MUTSac"/>
    <property type="match status" value="1"/>
</dbReference>
<feature type="domain" description="DNA mismatch repair protein MutS core" evidence="6">
    <location>
        <begin position="26"/>
        <end position="330"/>
    </location>
</feature>
<feature type="compositionally biased region" description="Basic and acidic residues" evidence="5">
    <location>
        <begin position="667"/>
        <end position="682"/>
    </location>
</feature>
<dbReference type="SUPFAM" id="SSF48334">
    <property type="entry name" value="DNA repair protein MutS, domain III"/>
    <property type="match status" value="1"/>
</dbReference>
<dbReference type="GO" id="GO:0004519">
    <property type="term" value="F:endonuclease activity"/>
    <property type="evidence" value="ECO:0007669"/>
    <property type="project" value="InterPro"/>
</dbReference>